<dbReference type="PANTHER" id="PTHR47481">
    <property type="match status" value="1"/>
</dbReference>
<evidence type="ECO:0000256" key="1">
    <source>
        <dbReference type="SAM" id="MobiDB-lite"/>
    </source>
</evidence>
<sequence>MISNPEFNRWMRLDQFLLSWLMSTNYESMIGHVFNCATSSKIWNTLEQLFGTASGARQIHLMNQLQSTKKGSLAIDECLFKMKNLADGTEYEAVVVNLTSRDNLTLVENQSGPPTTNGCGNSNNSRGRGRGSYGGRSTNGGGRGYSNGNRPICQLCGRTGHTVQKCYRSVQNWSHYLSNMSASSSSTCPIRKNKGKGLHMPIMGRVLKMHSRSKSGASFDEVIIGGPYIVGNTSKALDRYARTFRHEQRNEVLAVEKRDPKQPQLMYRFSGQELAPLGYIWLTNPMT</sequence>
<dbReference type="Gramene" id="evm.model.02.195">
    <property type="protein sequence ID" value="cds.evm.model.02.195"/>
    <property type="gene ID" value="evm.TU.02.195"/>
</dbReference>
<dbReference type="AlphaFoldDB" id="A0A803NVQ8"/>
<feature type="compositionally biased region" description="Low complexity" evidence="1">
    <location>
        <begin position="116"/>
        <end position="126"/>
    </location>
</feature>
<reference evidence="2" key="2">
    <citation type="submission" date="2021-03" db="UniProtKB">
        <authorList>
            <consortium name="EnsemblPlants"/>
        </authorList>
    </citation>
    <scope>IDENTIFICATION</scope>
</reference>
<evidence type="ECO:0008006" key="4">
    <source>
        <dbReference type="Google" id="ProtNLM"/>
    </source>
</evidence>
<dbReference type="Proteomes" id="UP000596661">
    <property type="component" value="Chromosome 2"/>
</dbReference>
<evidence type="ECO:0000313" key="2">
    <source>
        <dbReference type="EnsemblPlants" id="cds.evm.model.02.195"/>
    </source>
</evidence>
<name>A0A803NVQ8_CANSA</name>
<feature type="region of interest" description="Disordered" evidence="1">
    <location>
        <begin position="106"/>
        <end position="143"/>
    </location>
</feature>
<reference evidence="2" key="1">
    <citation type="submission" date="2018-11" db="EMBL/GenBank/DDBJ databases">
        <authorList>
            <person name="Grassa J C."/>
        </authorList>
    </citation>
    <scope>NUCLEOTIDE SEQUENCE [LARGE SCALE GENOMIC DNA]</scope>
</reference>
<feature type="compositionally biased region" description="Polar residues" evidence="1">
    <location>
        <begin position="106"/>
        <end position="115"/>
    </location>
</feature>
<organism evidence="2 3">
    <name type="scientific">Cannabis sativa</name>
    <name type="common">Hemp</name>
    <name type="synonym">Marijuana</name>
    <dbReference type="NCBI Taxonomy" id="3483"/>
    <lineage>
        <taxon>Eukaryota</taxon>
        <taxon>Viridiplantae</taxon>
        <taxon>Streptophyta</taxon>
        <taxon>Embryophyta</taxon>
        <taxon>Tracheophyta</taxon>
        <taxon>Spermatophyta</taxon>
        <taxon>Magnoliopsida</taxon>
        <taxon>eudicotyledons</taxon>
        <taxon>Gunneridae</taxon>
        <taxon>Pentapetalae</taxon>
        <taxon>rosids</taxon>
        <taxon>fabids</taxon>
        <taxon>Rosales</taxon>
        <taxon>Cannabaceae</taxon>
        <taxon>Cannabis</taxon>
    </lineage>
</organism>
<protein>
    <recommendedName>
        <fullName evidence="4">CCHC-type domain-containing protein</fullName>
    </recommendedName>
</protein>
<keyword evidence="3" id="KW-1185">Reference proteome</keyword>
<dbReference type="EnsemblPlants" id="evm.model.02.195">
    <property type="protein sequence ID" value="cds.evm.model.02.195"/>
    <property type="gene ID" value="evm.TU.02.195"/>
</dbReference>
<accession>A0A803NVQ8</accession>
<proteinExistence type="predicted"/>
<feature type="compositionally biased region" description="Gly residues" evidence="1">
    <location>
        <begin position="130"/>
        <end position="143"/>
    </location>
</feature>
<dbReference type="EMBL" id="UZAU01000091">
    <property type="status" value="NOT_ANNOTATED_CDS"/>
    <property type="molecule type" value="Genomic_DNA"/>
</dbReference>
<dbReference type="PANTHER" id="PTHR47481:SF22">
    <property type="entry name" value="RETROTRANSPOSON GAG DOMAIN-CONTAINING PROTEIN"/>
    <property type="match status" value="1"/>
</dbReference>
<evidence type="ECO:0000313" key="3">
    <source>
        <dbReference type="Proteomes" id="UP000596661"/>
    </source>
</evidence>